<dbReference type="AlphaFoldDB" id="A0AAD7B1T2"/>
<organism evidence="1 2">
    <name type="scientific">Roridomyces roridus</name>
    <dbReference type="NCBI Taxonomy" id="1738132"/>
    <lineage>
        <taxon>Eukaryota</taxon>
        <taxon>Fungi</taxon>
        <taxon>Dikarya</taxon>
        <taxon>Basidiomycota</taxon>
        <taxon>Agaricomycotina</taxon>
        <taxon>Agaricomycetes</taxon>
        <taxon>Agaricomycetidae</taxon>
        <taxon>Agaricales</taxon>
        <taxon>Marasmiineae</taxon>
        <taxon>Mycenaceae</taxon>
        <taxon>Roridomyces</taxon>
    </lineage>
</organism>
<evidence type="ECO:0000313" key="1">
    <source>
        <dbReference type="EMBL" id="KAJ7608164.1"/>
    </source>
</evidence>
<dbReference type="InterPro" id="IPR036188">
    <property type="entry name" value="FAD/NAD-bd_sf"/>
</dbReference>
<sequence length="302" mass="33143">VFAARHNFTSILSLYDQIAQNIGNLWQLPTYHGIHAFAPQYIEGPMTVASGNNQDIYNAAAHILRPENVFLNANATKVDRSGACFGAPSPSPVCVLVLSMATGAQTLIKARKLLIAIPPTLDSLALASIDLDAHERTVFSHFEAFTYWALVIDAPNLNPSTEQYINTGTHTPYHLPSLPGLFTIQSNALRNGETKYAAWFGAVEASGWTRERVEQAVASQVARIGCGNATEVVFELIKEHTPFRLHVSPKAVANGFYRDLYALQGRQNTFWTGAAWAEQDSSLIWMWSEESLLPKIEAALAS</sequence>
<dbReference type="EMBL" id="JARKIF010000046">
    <property type="protein sequence ID" value="KAJ7608164.1"/>
    <property type="molecule type" value="Genomic_DNA"/>
</dbReference>
<accession>A0AAD7B1T2</accession>
<name>A0AAD7B1T2_9AGAR</name>
<evidence type="ECO:0008006" key="3">
    <source>
        <dbReference type="Google" id="ProtNLM"/>
    </source>
</evidence>
<reference evidence="1" key="1">
    <citation type="submission" date="2023-03" db="EMBL/GenBank/DDBJ databases">
        <title>Massive genome expansion in bonnet fungi (Mycena s.s.) driven by repeated elements and novel gene families across ecological guilds.</title>
        <authorList>
            <consortium name="Lawrence Berkeley National Laboratory"/>
            <person name="Harder C.B."/>
            <person name="Miyauchi S."/>
            <person name="Viragh M."/>
            <person name="Kuo A."/>
            <person name="Thoen E."/>
            <person name="Andreopoulos B."/>
            <person name="Lu D."/>
            <person name="Skrede I."/>
            <person name="Drula E."/>
            <person name="Henrissat B."/>
            <person name="Morin E."/>
            <person name="Kohler A."/>
            <person name="Barry K."/>
            <person name="LaButti K."/>
            <person name="Morin E."/>
            <person name="Salamov A."/>
            <person name="Lipzen A."/>
            <person name="Mereny Z."/>
            <person name="Hegedus B."/>
            <person name="Baldrian P."/>
            <person name="Stursova M."/>
            <person name="Weitz H."/>
            <person name="Taylor A."/>
            <person name="Grigoriev I.V."/>
            <person name="Nagy L.G."/>
            <person name="Martin F."/>
            <person name="Kauserud H."/>
        </authorList>
    </citation>
    <scope>NUCLEOTIDE SEQUENCE</scope>
    <source>
        <strain evidence="1">9284</strain>
    </source>
</reference>
<dbReference type="Gene3D" id="3.50.50.60">
    <property type="entry name" value="FAD/NAD(P)-binding domain"/>
    <property type="match status" value="1"/>
</dbReference>
<keyword evidence="2" id="KW-1185">Reference proteome</keyword>
<proteinExistence type="predicted"/>
<comment type="caution">
    <text evidence="1">The sequence shown here is derived from an EMBL/GenBank/DDBJ whole genome shotgun (WGS) entry which is preliminary data.</text>
</comment>
<dbReference type="Proteomes" id="UP001221142">
    <property type="component" value="Unassembled WGS sequence"/>
</dbReference>
<gene>
    <name evidence="1" type="ORF">FB45DRAFT_1129991</name>
</gene>
<protein>
    <recommendedName>
        <fullName evidence="3">Amine oxidase domain-containing protein</fullName>
    </recommendedName>
</protein>
<evidence type="ECO:0000313" key="2">
    <source>
        <dbReference type="Proteomes" id="UP001221142"/>
    </source>
</evidence>
<feature type="non-terminal residue" evidence="1">
    <location>
        <position position="1"/>
    </location>
</feature>